<proteinExistence type="predicted"/>
<keyword evidence="2" id="KW-0472">Membrane</keyword>
<feature type="transmembrane region" description="Helical" evidence="2">
    <location>
        <begin position="105"/>
        <end position="124"/>
    </location>
</feature>
<gene>
    <name evidence="3" type="ORF">FHR75_000445</name>
</gene>
<feature type="region of interest" description="Disordered" evidence="1">
    <location>
        <begin position="607"/>
        <end position="697"/>
    </location>
</feature>
<name>A0A7W4XVS1_KINRA</name>
<feature type="compositionally biased region" description="Basic and acidic residues" evidence="1">
    <location>
        <begin position="657"/>
        <end position="690"/>
    </location>
</feature>
<keyword evidence="2" id="KW-0812">Transmembrane</keyword>
<dbReference type="EMBL" id="JACHVY010000001">
    <property type="protein sequence ID" value="MBB2899657.1"/>
    <property type="molecule type" value="Genomic_DNA"/>
</dbReference>
<reference evidence="3 4" key="2">
    <citation type="submission" date="2020-08" db="EMBL/GenBank/DDBJ databases">
        <authorList>
            <person name="Partida-Martinez L."/>
            <person name="Huntemann M."/>
            <person name="Clum A."/>
            <person name="Wang J."/>
            <person name="Palaniappan K."/>
            <person name="Ritter S."/>
            <person name="Chen I.-M."/>
            <person name="Stamatis D."/>
            <person name="Reddy T."/>
            <person name="O'Malley R."/>
            <person name="Daum C."/>
            <person name="Shapiro N."/>
            <person name="Ivanova N."/>
            <person name="Kyrpides N."/>
            <person name="Woyke T."/>
        </authorList>
    </citation>
    <scope>NUCLEOTIDE SEQUENCE [LARGE SCALE GENOMIC DNA]</scope>
    <source>
        <strain evidence="3 4">AS2.23</strain>
    </source>
</reference>
<reference evidence="3 4" key="1">
    <citation type="submission" date="2020-08" db="EMBL/GenBank/DDBJ databases">
        <title>The Agave Microbiome: Exploring the role of microbial communities in plant adaptations to desert environments.</title>
        <authorList>
            <person name="Partida-Martinez L.P."/>
        </authorList>
    </citation>
    <scope>NUCLEOTIDE SEQUENCE [LARGE SCALE GENOMIC DNA]</scope>
    <source>
        <strain evidence="3 4">AS2.23</strain>
    </source>
</reference>
<evidence type="ECO:0000313" key="4">
    <source>
        <dbReference type="Proteomes" id="UP000533269"/>
    </source>
</evidence>
<keyword evidence="2" id="KW-1133">Transmembrane helix</keyword>
<dbReference type="RefSeq" id="WP_183390234.1">
    <property type="nucleotide sequence ID" value="NZ_JACHVY010000001.1"/>
</dbReference>
<protein>
    <submittedName>
        <fullName evidence="3">DNA anti-recombination protein RmuC</fullName>
    </submittedName>
</protein>
<sequence>MTTADETTDPGTAAPAETVERFSDAELGALAIEAGELAAAEPAEHRATALGSLAAALRAGADGHDAAGVGQLRRWADADLFEVLDVDAAVAPLTQRRSLLRSGSLRTILVFAPVMVTWVGLLFAGRAYGDMSAAGEATDGESFLQLWLDGFGGRTAFSLDHVAEMAVVLIAGAIAISVATDRRQRADEVGAANADEAHRRLLRGFAARATVALAPHRANAAEQLGAHFERGLTELGRLVAETIRLHADTSALVATVRSSSETAIVAANAANTGGADVARAAAELQTAVTAAVSSHGELIAADREQHTRTLTESTETIVEHLAQVREGTAEALREGLQGRDRVLSAVEGVSASIELLSSSTRESMAALTTSAEAMTRHGADFGERVTGHVATLSTSAKESVETMHRTVVESVEKVTRMTGEAFSEHVAASAEHAATTMETLRRDVERTSAAAESALGTASRVLATAAEAADRRTRHEERLSDLLTTQNEVLDSWRGIENRLVEAAHDMRSVPRWMDQVQHEHADATGRALRSIGDALREDVTGAVSETLAMASDDHVRQVNRAYRDASRQLTQDLTQTLGSGLGTVVDQVMDRLGDQVDQLPERIASATARQQRHQVPAAAPAQHAPAQHVPERRPQPAPERRPVRPEARAPQVQPRPEARPEPRPETRVELPREERRPVRPAEPELHADFQPEEQFVAVAPRTLQGLAARRYSRAGQ</sequence>
<accession>A0A7W4XVS1</accession>
<feature type="compositionally biased region" description="Low complexity" evidence="1">
    <location>
        <begin position="614"/>
        <end position="629"/>
    </location>
</feature>
<evidence type="ECO:0000256" key="1">
    <source>
        <dbReference type="SAM" id="MobiDB-lite"/>
    </source>
</evidence>
<evidence type="ECO:0000256" key="2">
    <source>
        <dbReference type="SAM" id="Phobius"/>
    </source>
</evidence>
<evidence type="ECO:0000313" key="3">
    <source>
        <dbReference type="EMBL" id="MBB2899657.1"/>
    </source>
</evidence>
<dbReference type="AlphaFoldDB" id="A0A7W4XVS1"/>
<comment type="caution">
    <text evidence="3">The sequence shown here is derived from an EMBL/GenBank/DDBJ whole genome shotgun (WGS) entry which is preliminary data.</text>
</comment>
<feature type="compositionally biased region" description="Basic and acidic residues" evidence="1">
    <location>
        <begin position="630"/>
        <end position="648"/>
    </location>
</feature>
<organism evidence="3 4">
    <name type="scientific">Kineococcus radiotolerans</name>
    <dbReference type="NCBI Taxonomy" id="131568"/>
    <lineage>
        <taxon>Bacteria</taxon>
        <taxon>Bacillati</taxon>
        <taxon>Actinomycetota</taxon>
        <taxon>Actinomycetes</taxon>
        <taxon>Kineosporiales</taxon>
        <taxon>Kineosporiaceae</taxon>
        <taxon>Kineococcus</taxon>
    </lineage>
</organism>
<dbReference type="Proteomes" id="UP000533269">
    <property type="component" value="Unassembled WGS sequence"/>
</dbReference>